<evidence type="ECO:0000256" key="1">
    <source>
        <dbReference type="SAM" id="Coils"/>
    </source>
</evidence>
<name>A0A9Q3JAM4_9BASI</name>
<proteinExistence type="predicted"/>
<sequence>MEWTHENLKTMGKELKTLNKENKFQETVIKDLNTNLSRIWEEFYKKQRHLSSILEEQQTVRRDLRNIQHQKEIWEEEVDSLHEKEDKEENFFPQANKGDKPITKFKKVKEEEKSENQFAEYMNPWLRSESIYQDGENFS</sequence>
<reference evidence="2" key="1">
    <citation type="submission" date="2021-03" db="EMBL/GenBank/DDBJ databases">
        <title>Draft genome sequence of rust myrtle Austropuccinia psidii MF-1, a brazilian biotype.</title>
        <authorList>
            <person name="Quecine M.C."/>
            <person name="Pachon D.M.R."/>
            <person name="Bonatelli M.L."/>
            <person name="Correr F.H."/>
            <person name="Franceschini L.M."/>
            <person name="Leite T.F."/>
            <person name="Margarido G.R.A."/>
            <person name="Almeida C.A."/>
            <person name="Ferrarezi J.A."/>
            <person name="Labate C.A."/>
        </authorList>
    </citation>
    <scope>NUCLEOTIDE SEQUENCE</scope>
    <source>
        <strain evidence="2">MF-1</strain>
    </source>
</reference>
<gene>
    <name evidence="2" type="ORF">O181_097965</name>
</gene>
<keyword evidence="3" id="KW-1185">Reference proteome</keyword>
<dbReference type="EMBL" id="AVOT02066445">
    <property type="protein sequence ID" value="MBW0558250.1"/>
    <property type="molecule type" value="Genomic_DNA"/>
</dbReference>
<organism evidence="2 3">
    <name type="scientific">Austropuccinia psidii MF-1</name>
    <dbReference type="NCBI Taxonomy" id="1389203"/>
    <lineage>
        <taxon>Eukaryota</taxon>
        <taxon>Fungi</taxon>
        <taxon>Dikarya</taxon>
        <taxon>Basidiomycota</taxon>
        <taxon>Pucciniomycotina</taxon>
        <taxon>Pucciniomycetes</taxon>
        <taxon>Pucciniales</taxon>
        <taxon>Sphaerophragmiaceae</taxon>
        <taxon>Austropuccinia</taxon>
    </lineage>
</organism>
<comment type="caution">
    <text evidence="2">The sequence shown here is derived from an EMBL/GenBank/DDBJ whole genome shotgun (WGS) entry which is preliminary data.</text>
</comment>
<accession>A0A9Q3JAM4</accession>
<evidence type="ECO:0000313" key="2">
    <source>
        <dbReference type="EMBL" id="MBW0558250.1"/>
    </source>
</evidence>
<keyword evidence="1" id="KW-0175">Coiled coil</keyword>
<evidence type="ECO:0000313" key="3">
    <source>
        <dbReference type="Proteomes" id="UP000765509"/>
    </source>
</evidence>
<feature type="coiled-coil region" evidence="1">
    <location>
        <begin position="15"/>
        <end position="84"/>
    </location>
</feature>
<dbReference type="Proteomes" id="UP000765509">
    <property type="component" value="Unassembled WGS sequence"/>
</dbReference>
<protein>
    <submittedName>
        <fullName evidence="2">Uncharacterized protein</fullName>
    </submittedName>
</protein>
<dbReference type="AlphaFoldDB" id="A0A9Q3JAM4"/>